<keyword evidence="1" id="KW-0732">Signal</keyword>
<dbReference type="CDD" id="cd15482">
    <property type="entry name" value="Sialidase_non-viral"/>
    <property type="match status" value="1"/>
</dbReference>
<keyword evidence="4" id="KW-1185">Reference proteome</keyword>
<dbReference type="AlphaFoldDB" id="A0A842HBF2"/>
<feature type="chain" id="PRO_5032358087" evidence="1">
    <location>
        <begin position="26"/>
        <end position="571"/>
    </location>
</feature>
<dbReference type="Pfam" id="PF13088">
    <property type="entry name" value="BNR_2"/>
    <property type="match status" value="1"/>
</dbReference>
<dbReference type="PANTHER" id="PTHR43752">
    <property type="entry name" value="BNR/ASP-BOX REPEAT FAMILY PROTEIN"/>
    <property type="match status" value="1"/>
</dbReference>
<dbReference type="InterPro" id="IPR011040">
    <property type="entry name" value="Sialidase"/>
</dbReference>
<evidence type="ECO:0000256" key="1">
    <source>
        <dbReference type="SAM" id="SignalP"/>
    </source>
</evidence>
<evidence type="ECO:0000259" key="2">
    <source>
        <dbReference type="Pfam" id="PF13088"/>
    </source>
</evidence>
<dbReference type="SUPFAM" id="SSF50939">
    <property type="entry name" value="Sialidases"/>
    <property type="match status" value="1"/>
</dbReference>
<feature type="signal peptide" evidence="1">
    <location>
        <begin position="1"/>
        <end position="25"/>
    </location>
</feature>
<evidence type="ECO:0000313" key="3">
    <source>
        <dbReference type="EMBL" id="MBC2593479.1"/>
    </source>
</evidence>
<dbReference type="RefSeq" id="WP_185674481.1">
    <property type="nucleotide sequence ID" value="NZ_JACHVB010000013.1"/>
</dbReference>
<evidence type="ECO:0000313" key="4">
    <source>
        <dbReference type="Proteomes" id="UP000546464"/>
    </source>
</evidence>
<reference evidence="3 4" key="1">
    <citation type="submission" date="2020-07" db="EMBL/GenBank/DDBJ databases">
        <authorList>
            <person name="Feng X."/>
        </authorList>
    </citation>
    <scope>NUCLEOTIDE SEQUENCE [LARGE SCALE GENOMIC DNA]</scope>
    <source>
        <strain evidence="3 4">JCM31066</strain>
    </source>
</reference>
<dbReference type="Proteomes" id="UP000546464">
    <property type="component" value="Unassembled WGS sequence"/>
</dbReference>
<sequence length="571" mass="62799">MPRYFQYTTTLAYLLCACVPAFSQAEESATLIQSYEATSLPSEQGWVQQVADGDTLELTPDGLHIKRAKASGWNAFTSASFRAPLARAERIDVMARMRTVTASQPGVASLALSDGFHEEFITFFPDRVYFHRLKRTVPVDMTGSAHEVDLVLADGHLSVSVDGNPLLAGSPSLPGYAMRTPWVTFGAVTGGGTGESYWEEVDVMMEPAPEDSLDMPPSVTNAESVEIYHQPGIFALFPQMMRAEDGSLYIKAPLRRTSSHMEAGPSALILRSNDEGKTWEPAERYPVLPAWKTGEHSYVRVGAVGWRYSTDQQLLKKLKAEGVEVRVTPDNPNKYAYASGYFIDRSTDGGATWKQETANIPGYALLMNYYEALNTVRVNDQTLLRGIYGKPNASKPYYESGVLRSTDNGATWEFIPIYSDPEQKLGFGETAFAKAANGDIVAMLRQEPANARAGLWVSRSSDGARTWTKPESTPMVGHPASLTLLRDGSLLCTYGYRSSPMGVRVALSRDNGKTWHQEDIRTLRADGYGGGGDNGYPTTLQMEDGSLLTVCYLTDLQGVAYIAGTRWRWDD</sequence>
<name>A0A842HBF2_9BACT</name>
<dbReference type="PROSITE" id="PS51257">
    <property type="entry name" value="PROKAR_LIPOPROTEIN"/>
    <property type="match status" value="1"/>
</dbReference>
<proteinExistence type="predicted"/>
<dbReference type="EMBL" id="JACHVB010000013">
    <property type="protein sequence ID" value="MBC2593479.1"/>
    <property type="molecule type" value="Genomic_DNA"/>
</dbReference>
<organism evidence="3 4">
    <name type="scientific">Ruficoccus amylovorans</name>
    <dbReference type="NCBI Taxonomy" id="1804625"/>
    <lineage>
        <taxon>Bacteria</taxon>
        <taxon>Pseudomonadati</taxon>
        <taxon>Verrucomicrobiota</taxon>
        <taxon>Opitutia</taxon>
        <taxon>Puniceicoccales</taxon>
        <taxon>Cerasicoccaceae</taxon>
        <taxon>Ruficoccus</taxon>
    </lineage>
</organism>
<protein>
    <submittedName>
        <fullName evidence="3">Exo-alpha-sialidase</fullName>
    </submittedName>
</protein>
<gene>
    <name evidence="3" type="ORF">H5P28_04315</name>
</gene>
<dbReference type="InterPro" id="IPR036278">
    <property type="entry name" value="Sialidase_sf"/>
</dbReference>
<dbReference type="Gene3D" id="2.120.10.10">
    <property type="match status" value="1"/>
</dbReference>
<accession>A0A842HBF2</accession>
<feature type="domain" description="Sialidase" evidence="2">
    <location>
        <begin position="344"/>
        <end position="547"/>
    </location>
</feature>
<comment type="caution">
    <text evidence="3">The sequence shown here is derived from an EMBL/GenBank/DDBJ whole genome shotgun (WGS) entry which is preliminary data.</text>
</comment>
<dbReference type="PANTHER" id="PTHR43752:SF2">
    <property type="entry name" value="BNR_ASP-BOX REPEAT FAMILY PROTEIN"/>
    <property type="match status" value="1"/>
</dbReference>